<evidence type="ECO:0000313" key="2">
    <source>
        <dbReference type="EMBL" id="QPG05259.1"/>
    </source>
</evidence>
<dbReference type="InterPro" id="IPR021557">
    <property type="entry name" value="DUF3016"/>
</dbReference>
<feature type="signal peptide" evidence="1">
    <location>
        <begin position="1"/>
        <end position="21"/>
    </location>
</feature>
<sequence>MYKSFAVLALTSGLIGGPASAAQVNVTWQDPDSYRDIQPSNQSRQSFRKMIFADFEKYFTKLAEQLPAEQVLTMTVTDLDLAGQVWPSSFLGGMGGTDVRLVKSVYIPRISFSYTLTDGAGNTLQDAQVKLKDMAFMDRGVRTNRRYRNLSYEKAMIKDWFDKTLEQTAAN</sequence>
<keyword evidence="1" id="KW-0732">Signal</keyword>
<name>A0A7S9DWH1_9ALTE</name>
<evidence type="ECO:0000313" key="3">
    <source>
        <dbReference type="Proteomes" id="UP000595095"/>
    </source>
</evidence>
<dbReference type="KEGG" id="smaa:IT774_14245"/>
<dbReference type="EMBL" id="CP064795">
    <property type="protein sequence ID" value="QPG05259.1"/>
    <property type="molecule type" value="Genomic_DNA"/>
</dbReference>
<reference evidence="2 3" key="1">
    <citation type="submission" date="2020-11" db="EMBL/GenBank/DDBJ databases">
        <title>Complete genome sequence for Salinimonas sp. strain G2-b.</title>
        <authorList>
            <person name="Park S.-J."/>
        </authorList>
    </citation>
    <scope>NUCLEOTIDE SEQUENCE [LARGE SCALE GENOMIC DNA]</scope>
    <source>
        <strain evidence="2 3">G2-b</strain>
    </source>
</reference>
<proteinExistence type="predicted"/>
<protein>
    <submittedName>
        <fullName evidence="2">DUF3016 domain-containing protein</fullName>
    </submittedName>
</protein>
<accession>A0A7S9DWH1</accession>
<dbReference type="Pfam" id="PF11454">
    <property type="entry name" value="DUF3016"/>
    <property type="match status" value="1"/>
</dbReference>
<evidence type="ECO:0000256" key="1">
    <source>
        <dbReference type="SAM" id="SignalP"/>
    </source>
</evidence>
<dbReference type="AlphaFoldDB" id="A0A7S9DWH1"/>
<gene>
    <name evidence="2" type="ORF">IT774_14245</name>
</gene>
<dbReference type="RefSeq" id="WP_195810350.1">
    <property type="nucleotide sequence ID" value="NZ_CP064795.1"/>
</dbReference>
<keyword evidence="3" id="KW-1185">Reference proteome</keyword>
<feature type="chain" id="PRO_5032367292" evidence="1">
    <location>
        <begin position="22"/>
        <end position="171"/>
    </location>
</feature>
<dbReference type="Proteomes" id="UP000595095">
    <property type="component" value="Chromosome"/>
</dbReference>
<organism evidence="2 3">
    <name type="scientific">Salinimonas marina</name>
    <dbReference type="NCBI Taxonomy" id="2785918"/>
    <lineage>
        <taxon>Bacteria</taxon>
        <taxon>Pseudomonadati</taxon>
        <taxon>Pseudomonadota</taxon>
        <taxon>Gammaproteobacteria</taxon>
        <taxon>Alteromonadales</taxon>
        <taxon>Alteromonadaceae</taxon>
        <taxon>Alteromonas/Salinimonas group</taxon>
        <taxon>Salinimonas</taxon>
    </lineage>
</organism>